<evidence type="ECO:0000313" key="3">
    <source>
        <dbReference type="Proteomes" id="UP001066276"/>
    </source>
</evidence>
<feature type="region of interest" description="Disordered" evidence="1">
    <location>
        <begin position="1"/>
        <end position="84"/>
    </location>
</feature>
<gene>
    <name evidence="2" type="ORF">NDU88_007692</name>
</gene>
<sequence length="84" mass="9068">MIYAAGDTKAGDHRTGGERKGGWRNKERLPDETRWEGGAETGAEGKPQDKPKDRTESLGPELPTFPCSPGSREVEDAKANNAEA</sequence>
<protein>
    <submittedName>
        <fullName evidence="2">Uncharacterized protein</fullName>
    </submittedName>
</protein>
<evidence type="ECO:0000313" key="2">
    <source>
        <dbReference type="EMBL" id="KAJ1110339.1"/>
    </source>
</evidence>
<evidence type="ECO:0000256" key="1">
    <source>
        <dbReference type="SAM" id="MobiDB-lite"/>
    </source>
</evidence>
<dbReference type="Proteomes" id="UP001066276">
    <property type="component" value="Chromosome 9"/>
</dbReference>
<keyword evidence="3" id="KW-1185">Reference proteome</keyword>
<dbReference type="AlphaFoldDB" id="A0AAV7N4D6"/>
<comment type="caution">
    <text evidence="2">The sequence shown here is derived from an EMBL/GenBank/DDBJ whole genome shotgun (WGS) entry which is preliminary data.</text>
</comment>
<dbReference type="EMBL" id="JANPWB010000013">
    <property type="protein sequence ID" value="KAJ1110339.1"/>
    <property type="molecule type" value="Genomic_DNA"/>
</dbReference>
<proteinExistence type="predicted"/>
<accession>A0AAV7N4D6</accession>
<name>A0AAV7N4D6_PLEWA</name>
<feature type="compositionally biased region" description="Basic and acidic residues" evidence="1">
    <location>
        <begin position="9"/>
        <end position="37"/>
    </location>
</feature>
<reference evidence="2" key="1">
    <citation type="journal article" date="2022" name="bioRxiv">
        <title>Sequencing and chromosome-scale assembly of the giantPleurodeles waltlgenome.</title>
        <authorList>
            <person name="Brown T."/>
            <person name="Elewa A."/>
            <person name="Iarovenko S."/>
            <person name="Subramanian E."/>
            <person name="Araus A.J."/>
            <person name="Petzold A."/>
            <person name="Susuki M."/>
            <person name="Suzuki K.-i.T."/>
            <person name="Hayashi T."/>
            <person name="Toyoda A."/>
            <person name="Oliveira C."/>
            <person name="Osipova E."/>
            <person name="Leigh N.D."/>
            <person name="Simon A."/>
            <person name="Yun M.H."/>
        </authorList>
    </citation>
    <scope>NUCLEOTIDE SEQUENCE</scope>
    <source>
        <strain evidence="2">20211129_DDA</strain>
        <tissue evidence="2">Liver</tissue>
    </source>
</reference>
<feature type="compositionally biased region" description="Basic and acidic residues" evidence="1">
    <location>
        <begin position="46"/>
        <end position="56"/>
    </location>
</feature>
<organism evidence="2 3">
    <name type="scientific">Pleurodeles waltl</name>
    <name type="common">Iberian ribbed newt</name>
    <dbReference type="NCBI Taxonomy" id="8319"/>
    <lineage>
        <taxon>Eukaryota</taxon>
        <taxon>Metazoa</taxon>
        <taxon>Chordata</taxon>
        <taxon>Craniata</taxon>
        <taxon>Vertebrata</taxon>
        <taxon>Euteleostomi</taxon>
        <taxon>Amphibia</taxon>
        <taxon>Batrachia</taxon>
        <taxon>Caudata</taxon>
        <taxon>Salamandroidea</taxon>
        <taxon>Salamandridae</taxon>
        <taxon>Pleurodelinae</taxon>
        <taxon>Pleurodeles</taxon>
    </lineage>
</organism>